<dbReference type="AlphaFoldDB" id="A0A9D1GBV6"/>
<dbReference type="GO" id="GO:0008171">
    <property type="term" value="F:O-methyltransferase activity"/>
    <property type="evidence" value="ECO:0007669"/>
    <property type="project" value="InterPro"/>
</dbReference>
<dbReference type="EMBL" id="DVKQ01000088">
    <property type="protein sequence ID" value="HIT38160.1"/>
    <property type="molecule type" value="Genomic_DNA"/>
</dbReference>
<sequence length="203" mass="23333">MVNNTYAKVKEIREYARDNKVPIMNQEGIDFLTTFIIKHQIKNVLEIGTAIGYSAIMMSLCSPTLKVTTIERDEERYLEAIKNIKKLSLEDRITLIFNDALKTRVEGKYDLIFIDAAKAQNIKFFELFERNLNDGGFIITDNMYFHGLVKKNEKEIKSRNVRGIVRKIKGYITFLKENDDYNTTIYDIGDGIAVSEKKTKGGA</sequence>
<dbReference type="PROSITE" id="PS51682">
    <property type="entry name" value="SAM_OMT_I"/>
    <property type="match status" value="1"/>
</dbReference>
<organism evidence="4 5">
    <name type="scientific">Candidatus Onthousia faecipullorum</name>
    <dbReference type="NCBI Taxonomy" id="2840887"/>
    <lineage>
        <taxon>Bacteria</taxon>
        <taxon>Bacillati</taxon>
        <taxon>Bacillota</taxon>
        <taxon>Bacilli</taxon>
        <taxon>Candidatus Onthousia</taxon>
    </lineage>
</organism>
<evidence type="ECO:0000256" key="3">
    <source>
        <dbReference type="ARBA" id="ARBA00022691"/>
    </source>
</evidence>
<reference evidence="4" key="1">
    <citation type="submission" date="2020-10" db="EMBL/GenBank/DDBJ databases">
        <authorList>
            <person name="Gilroy R."/>
        </authorList>
    </citation>
    <scope>NUCLEOTIDE SEQUENCE</scope>
    <source>
        <strain evidence="4">CHK195-26880</strain>
    </source>
</reference>
<dbReference type="Pfam" id="PF01596">
    <property type="entry name" value="Methyltransf_3"/>
    <property type="match status" value="1"/>
</dbReference>
<dbReference type="InterPro" id="IPR002935">
    <property type="entry name" value="SAM_O-MeTrfase"/>
</dbReference>
<evidence type="ECO:0000313" key="5">
    <source>
        <dbReference type="Proteomes" id="UP000886833"/>
    </source>
</evidence>
<evidence type="ECO:0000313" key="4">
    <source>
        <dbReference type="EMBL" id="HIT38160.1"/>
    </source>
</evidence>
<accession>A0A9D1GBV6</accession>
<dbReference type="CDD" id="cd02440">
    <property type="entry name" value="AdoMet_MTases"/>
    <property type="match status" value="1"/>
</dbReference>
<comment type="caution">
    <text evidence="4">The sequence shown here is derived from an EMBL/GenBank/DDBJ whole genome shotgun (WGS) entry which is preliminary data.</text>
</comment>
<keyword evidence="1" id="KW-0489">Methyltransferase</keyword>
<reference evidence="4" key="2">
    <citation type="journal article" date="2021" name="PeerJ">
        <title>Extensive microbial diversity within the chicken gut microbiome revealed by metagenomics and culture.</title>
        <authorList>
            <person name="Gilroy R."/>
            <person name="Ravi A."/>
            <person name="Getino M."/>
            <person name="Pursley I."/>
            <person name="Horton D.L."/>
            <person name="Alikhan N.F."/>
            <person name="Baker D."/>
            <person name="Gharbi K."/>
            <person name="Hall N."/>
            <person name="Watson M."/>
            <person name="Adriaenssens E.M."/>
            <person name="Foster-Nyarko E."/>
            <person name="Jarju S."/>
            <person name="Secka A."/>
            <person name="Antonio M."/>
            <person name="Oren A."/>
            <person name="Chaudhuri R.R."/>
            <person name="La Ragione R."/>
            <person name="Hildebrand F."/>
            <person name="Pallen M.J."/>
        </authorList>
    </citation>
    <scope>NUCLEOTIDE SEQUENCE</scope>
    <source>
        <strain evidence="4">CHK195-26880</strain>
    </source>
</reference>
<dbReference type="Gene3D" id="3.40.50.150">
    <property type="entry name" value="Vaccinia Virus protein VP39"/>
    <property type="match status" value="1"/>
</dbReference>
<dbReference type="PANTHER" id="PTHR10509:SF14">
    <property type="entry name" value="CAFFEOYL-COA O-METHYLTRANSFERASE 3-RELATED"/>
    <property type="match status" value="1"/>
</dbReference>
<evidence type="ECO:0000256" key="1">
    <source>
        <dbReference type="ARBA" id="ARBA00022603"/>
    </source>
</evidence>
<name>A0A9D1GBV6_9FIRM</name>
<dbReference type="SUPFAM" id="SSF53335">
    <property type="entry name" value="S-adenosyl-L-methionine-dependent methyltransferases"/>
    <property type="match status" value="1"/>
</dbReference>
<proteinExistence type="predicted"/>
<dbReference type="InterPro" id="IPR029063">
    <property type="entry name" value="SAM-dependent_MTases_sf"/>
</dbReference>
<keyword evidence="3" id="KW-0949">S-adenosyl-L-methionine</keyword>
<keyword evidence="2" id="KW-0808">Transferase</keyword>
<dbReference type="GO" id="GO:0008757">
    <property type="term" value="F:S-adenosylmethionine-dependent methyltransferase activity"/>
    <property type="evidence" value="ECO:0007669"/>
    <property type="project" value="TreeGrafter"/>
</dbReference>
<dbReference type="GO" id="GO:0032259">
    <property type="term" value="P:methylation"/>
    <property type="evidence" value="ECO:0007669"/>
    <property type="project" value="UniProtKB-KW"/>
</dbReference>
<evidence type="ECO:0000256" key="2">
    <source>
        <dbReference type="ARBA" id="ARBA00022679"/>
    </source>
</evidence>
<dbReference type="PANTHER" id="PTHR10509">
    <property type="entry name" value="O-METHYLTRANSFERASE-RELATED"/>
    <property type="match status" value="1"/>
</dbReference>
<dbReference type="InterPro" id="IPR050362">
    <property type="entry name" value="Cation-dep_OMT"/>
</dbReference>
<gene>
    <name evidence="4" type="ORF">IAB59_06780</name>
</gene>
<protein>
    <submittedName>
        <fullName evidence="4">O-methyltransferase</fullName>
    </submittedName>
</protein>
<dbReference type="Proteomes" id="UP000886833">
    <property type="component" value="Unassembled WGS sequence"/>
</dbReference>